<dbReference type="InterPro" id="IPR001633">
    <property type="entry name" value="EAL_dom"/>
</dbReference>
<dbReference type="InterPro" id="IPR029787">
    <property type="entry name" value="Nucleotide_cyclase"/>
</dbReference>
<dbReference type="GO" id="GO:0007165">
    <property type="term" value="P:signal transduction"/>
    <property type="evidence" value="ECO:0007669"/>
    <property type="project" value="InterPro"/>
</dbReference>
<dbReference type="Pfam" id="PF17152">
    <property type="entry name" value="CHASE8"/>
    <property type="match status" value="1"/>
</dbReference>
<dbReference type="SUPFAM" id="SSF141868">
    <property type="entry name" value="EAL domain-like"/>
    <property type="match status" value="1"/>
</dbReference>
<keyword evidence="1" id="KW-1133">Transmembrane helix</keyword>
<evidence type="ECO:0000313" key="6">
    <source>
        <dbReference type="Proteomes" id="UP000002743"/>
    </source>
</evidence>
<keyword evidence="1" id="KW-0472">Membrane</keyword>
<reference evidence="5 6" key="2">
    <citation type="journal article" date="2011" name="J. Bacteriol.">
        <title>Genomes of three methylotrophs from a single niche uncover genetic and metabolic divergence of Methylophilaceae.</title>
        <authorList>
            <person name="Lapidus A."/>
            <person name="Clum A."/>
            <person name="Labutti K."/>
            <person name="Kaluzhnaya M.G."/>
            <person name="Lim S."/>
            <person name="Beck D.A."/>
            <person name="Glavina Del Rio T."/>
            <person name="Nolan M."/>
            <person name="Mavromatis K."/>
            <person name="Huntemann M."/>
            <person name="Lucas S."/>
            <person name="Lidstrom M.E."/>
            <person name="Ivanova N."/>
            <person name="Chistoserdova L."/>
        </authorList>
    </citation>
    <scope>NUCLEOTIDE SEQUENCE [LARGE SCALE GENOMIC DNA]</scope>
    <source>
        <strain evidence="5 6">SIP3-4</strain>
    </source>
</reference>
<dbReference type="NCBIfam" id="TIGR00254">
    <property type="entry name" value="GGDEF"/>
    <property type="match status" value="1"/>
</dbReference>
<dbReference type="GO" id="GO:0016020">
    <property type="term" value="C:membrane"/>
    <property type="evidence" value="ECO:0007669"/>
    <property type="project" value="InterPro"/>
</dbReference>
<dbReference type="InterPro" id="IPR033417">
    <property type="entry name" value="CHASE8"/>
</dbReference>
<dbReference type="Pfam" id="PF00990">
    <property type="entry name" value="GGDEF"/>
    <property type="match status" value="1"/>
</dbReference>
<dbReference type="CDD" id="cd06225">
    <property type="entry name" value="HAMP"/>
    <property type="match status" value="1"/>
</dbReference>
<keyword evidence="6" id="KW-1185">Reference proteome</keyword>
<dbReference type="InterPro" id="IPR000160">
    <property type="entry name" value="GGDEF_dom"/>
</dbReference>
<evidence type="ECO:0000256" key="1">
    <source>
        <dbReference type="SAM" id="Phobius"/>
    </source>
</evidence>
<feature type="domain" description="HAMP" evidence="3">
    <location>
        <begin position="179"/>
        <end position="232"/>
    </location>
</feature>
<dbReference type="HOGENOM" id="CLU_000445_70_46_4"/>
<dbReference type="eggNOG" id="COG5001">
    <property type="taxonomic scope" value="Bacteria"/>
</dbReference>
<reference evidence="6" key="1">
    <citation type="submission" date="2009-07" db="EMBL/GenBank/DDBJ databases">
        <title>Complete sequence of chromosome of Methylovorus sp. SIP3-4.</title>
        <authorList>
            <person name="Lucas S."/>
            <person name="Copeland A."/>
            <person name="Lapidus A."/>
            <person name="Glavina del Rio T."/>
            <person name="Tice H."/>
            <person name="Bruce D."/>
            <person name="Goodwin L."/>
            <person name="Pitluck S."/>
            <person name="Clum A."/>
            <person name="Larimer F."/>
            <person name="Land M."/>
            <person name="Hauser L."/>
            <person name="Kyrpides N."/>
            <person name="Mikhailova N."/>
            <person name="Kayluzhnaya M."/>
            <person name="Chistoserdova L."/>
        </authorList>
    </citation>
    <scope>NUCLEOTIDE SEQUENCE [LARGE SCALE GENOMIC DNA]</scope>
    <source>
        <strain evidence="6">SIP3-4</strain>
    </source>
</reference>
<feature type="domain" description="GGDEF" evidence="4">
    <location>
        <begin position="282"/>
        <end position="414"/>
    </location>
</feature>
<evidence type="ECO:0000313" key="5">
    <source>
        <dbReference type="EMBL" id="ACT50174.1"/>
    </source>
</evidence>
<proteinExistence type="predicted"/>
<evidence type="ECO:0000259" key="3">
    <source>
        <dbReference type="PROSITE" id="PS50885"/>
    </source>
</evidence>
<dbReference type="Pfam" id="PF00563">
    <property type="entry name" value="EAL"/>
    <property type="match status" value="1"/>
</dbReference>
<dbReference type="PANTHER" id="PTHR44757:SF2">
    <property type="entry name" value="BIOFILM ARCHITECTURE MAINTENANCE PROTEIN MBAA"/>
    <property type="match status" value="1"/>
</dbReference>
<feature type="domain" description="EAL" evidence="2">
    <location>
        <begin position="423"/>
        <end position="677"/>
    </location>
</feature>
<dbReference type="SMART" id="SM00267">
    <property type="entry name" value="GGDEF"/>
    <property type="match status" value="1"/>
</dbReference>
<dbReference type="Gene3D" id="3.20.20.450">
    <property type="entry name" value="EAL domain"/>
    <property type="match status" value="1"/>
</dbReference>
<dbReference type="KEGG" id="mei:Msip34_0926"/>
<dbReference type="InterPro" id="IPR052155">
    <property type="entry name" value="Biofilm_reg_signaling"/>
</dbReference>
<dbReference type="Proteomes" id="UP000002743">
    <property type="component" value="Chromosome"/>
</dbReference>
<dbReference type="EMBL" id="CP001674">
    <property type="protein sequence ID" value="ACT50174.1"/>
    <property type="molecule type" value="Genomic_DNA"/>
</dbReference>
<dbReference type="Gene3D" id="6.10.340.10">
    <property type="match status" value="1"/>
</dbReference>
<dbReference type="AlphaFoldDB" id="C6XC99"/>
<dbReference type="SUPFAM" id="SSF158472">
    <property type="entry name" value="HAMP domain-like"/>
    <property type="match status" value="1"/>
</dbReference>
<sequence length="682" mass="76209" precursor="true">MAHKGFNISSIRTKLLILQFIVTATALIVVFAVMLVFQYQSALTDIENDLNAQAEILKSNLSAAVAFEDKKTADEILSSLRLVPSINRAEVYLYNGSRFSHYAKEANPHAPDIRIPYTGLHRMNRRYELILEQKPLAILYIEINLNKLNARLGLFALVVLMAGLLAMLAARLIAARLNLLITEPLSSLTTFVSRVSAEQNYGLRTNMARRDEFGTLAKGIDGMLLSLYNHGKRLEDELSQRKLAEEQLDKLAYYDTVTHLPNRHFFNEQLTLMLEHAAQRQQSCYLMFIDLDNFKSVNDTLGHLAGDSLLREAGSRILQTLVPGSILCRIGGDEFAIILRDQPLSAIDATASAIIALFSEKFVINAHEVFVGASIGISNFPADADHVSGLLRNADTAMYWAKADGKNTFRYYSRELEDSAHQQEKLMSMLQKALPGHELELYYQPIMALETRKIVGFEALLRWHQPELGNIRPDVFIPLAEASGLIMQIGEWVLETACLQAKAWQERYASGLIMNVNFSGRQFHHPNIVQNIVNMVNKVGLDARLLNIELTESVLMDQSSVMIEKMHMLRQAGLDIAIDDFGTGYSSMSYLRQFPINTIKIDRSFIKGLPDDPEGSAIAQAILALAKTLKLSAVAEGVETQAQAEFLRANGCEKIQGYLFSPPVTADDAERLICQQLGRDMT</sequence>
<dbReference type="PANTHER" id="PTHR44757">
    <property type="entry name" value="DIGUANYLATE CYCLASE DGCP"/>
    <property type="match status" value="1"/>
</dbReference>
<dbReference type="SUPFAM" id="SSF55073">
    <property type="entry name" value="Nucleotide cyclase"/>
    <property type="match status" value="1"/>
</dbReference>
<feature type="transmembrane region" description="Helical" evidence="1">
    <location>
        <begin position="16"/>
        <end position="37"/>
    </location>
</feature>
<dbReference type="FunFam" id="3.20.20.450:FF:000001">
    <property type="entry name" value="Cyclic di-GMP phosphodiesterase yahA"/>
    <property type="match status" value="1"/>
</dbReference>
<dbReference type="InterPro" id="IPR003660">
    <property type="entry name" value="HAMP_dom"/>
</dbReference>
<keyword evidence="1" id="KW-0812">Transmembrane</keyword>
<name>C6XC99_METGS</name>
<dbReference type="Gene3D" id="3.30.70.270">
    <property type="match status" value="1"/>
</dbReference>
<feature type="transmembrane region" description="Helical" evidence="1">
    <location>
        <begin position="152"/>
        <end position="174"/>
    </location>
</feature>
<dbReference type="STRING" id="582744.Msip34_0926"/>
<dbReference type="CDD" id="cd01949">
    <property type="entry name" value="GGDEF"/>
    <property type="match status" value="1"/>
</dbReference>
<dbReference type="PROSITE" id="PS50885">
    <property type="entry name" value="HAMP"/>
    <property type="match status" value="1"/>
</dbReference>
<accession>C6XC99</accession>
<evidence type="ECO:0000259" key="4">
    <source>
        <dbReference type="PROSITE" id="PS50887"/>
    </source>
</evidence>
<protein>
    <submittedName>
        <fullName evidence="5">Diguanylate cyclase/phosphodiesterase with extracellular sensor</fullName>
    </submittedName>
</protein>
<gene>
    <name evidence="5" type="ordered locus">Msip34_0926</name>
</gene>
<dbReference type="PROSITE" id="PS50887">
    <property type="entry name" value="GGDEF"/>
    <property type="match status" value="1"/>
</dbReference>
<dbReference type="InterPro" id="IPR035919">
    <property type="entry name" value="EAL_sf"/>
</dbReference>
<dbReference type="InterPro" id="IPR043128">
    <property type="entry name" value="Rev_trsase/Diguanyl_cyclase"/>
</dbReference>
<dbReference type="SMART" id="SM00052">
    <property type="entry name" value="EAL"/>
    <property type="match status" value="1"/>
</dbReference>
<evidence type="ECO:0000259" key="2">
    <source>
        <dbReference type="PROSITE" id="PS50883"/>
    </source>
</evidence>
<dbReference type="CDD" id="cd01948">
    <property type="entry name" value="EAL"/>
    <property type="match status" value="1"/>
</dbReference>
<dbReference type="RefSeq" id="WP_015829713.1">
    <property type="nucleotide sequence ID" value="NC_012969.1"/>
</dbReference>
<dbReference type="OrthoDB" id="9813903at2"/>
<organism evidence="5 6">
    <name type="scientific">Methylovorus glucosotrophus (strain SIP3-4)</name>
    <dbReference type="NCBI Taxonomy" id="582744"/>
    <lineage>
        <taxon>Bacteria</taxon>
        <taxon>Pseudomonadati</taxon>
        <taxon>Pseudomonadota</taxon>
        <taxon>Betaproteobacteria</taxon>
        <taxon>Nitrosomonadales</taxon>
        <taxon>Methylophilaceae</taxon>
        <taxon>Methylovorus</taxon>
    </lineage>
</organism>
<dbReference type="PROSITE" id="PS50883">
    <property type="entry name" value="EAL"/>
    <property type="match status" value="1"/>
</dbReference>